<evidence type="ECO:0000313" key="1">
    <source>
        <dbReference type="EMBL" id="SDZ06698.1"/>
    </source>
</evidence>
<dbReference type="InterPro" id="IPR046674">
    <property type="entry name" value="DUF6544"/>
</dbReference>
<gene>
    <name evidence="1" type="ORF">SAMN05444004_105250</name>
</gene>
<accession>A0A1H3Q0N7</accession>
<dbReference type="STRING" id="1244108.SAMN05444004_105250"/>
<protein>
    <submittedName>
        <fullName evidence="1">Uncharacterized protein</fullName>
    </submittedName>
</protein>
<organism evidence="1 2">
    <name type="scientific">Jannaschia faecimaris</name>
    <dbReference type="NCBI Taxonomy" id="1244108"/>
    <lineage>
        <taxon>Bacteria</taxon>
        <taxon>Pseudomonadati</taxon>
        <taxon>Pseudomonadota</taxon>
        <taxon>Alphaproteobacteria</taxon>
        <taxon>Rhodobacterales</taxon>
        <taxon>Roseobacteraceae</taxon>
        <taxon>Jannaschia</taxon>
    </lineage>
</organism>
<evidence type="ECO:0000313" key="2">
    <source>
        <dbReference type="Proteomes" id="UP000198914"/>
    </source>
</evidence>
<sequence length="281" mass="30909">MNLAIGLSIAVILGLSALAVRLLLDRRAECAEWDRLAALQPDDPDRFAPEMVADLPEPARRYFTYTIRSGTPLLPVAIIEMTGEFGLGTKEAPRYQPMEANQILAAPEGFVWAMRTLRGLPVSGSDAANWTRFRLFGLIPVARLGGDVDHSRSAFGRYVAEAAFWTPAALLPGPNVTWVPVDEDTARVTVRHGSLEQAVDVTIDGEGRPVEVSFQRWSDANPDKIHRLQPFGGYLSEFRDVGGYRLPFRVEAGNMFGTGAYFPFFRADVSNIRFPGASPSL</sequence>
<dbReference type="Pfam" id="PF20181">
    <property type="entry name" value="DUF6544"/>
    <property type="match status" value="1"/>
</dbReference>
<keyword evidence="2" id="KW-1185">Reference proteome</keyword>
<proteinExistence type="predicted"/>
<dbReference type="Proteomes" id="UP000198914">
    <property type="component" value="Unassembled WGS sequence"/>
</dbReference>
<name>A0A1H3Q0N7_9RHOB</name>
<dbReference type="RefSeq" id="WP_211605495.1">
    <property type="nucleotide sequence ID" value="NZ_FNPX01000005.1"/>
</dbReference>
<dbReference type="AlphaFoldDB" id="A0A1H3Q0N7"/>
<dbReference type="EMBL" id="FNPX01000005">
    <property type="protein sequence ID" value="SDZ06698.1"/>
    <property type="molecule type" value="Genomic_DNA"/>
</dbReference>
<reference evidence="2" key="1">
    <citation type="submission" date="2016-10" db="EMBL/GenBank/DDBJ databases">
        <authorList>
            <person name="Varghese N."/>
            <person name="Submissions S."/>
        </authorList>
    </citation>
    <scope>NUCLEOTIDE SEQUENCE [LARGE SCALE GENOMIC DNA]</scope>
    <source>
        <strain evidence="2">DSM 100420</strain>
    </source>
</reference>